<dbReference type="InterPro" id="IPR016181">
    <property type="entry name" value="Acyl_CoA_acyltransferase"/>
</dbReference>
<dbReference type="SUPFAM" id="SSF55729">
    <property type="entry name" value="Acyl-CoA N-acyltransferases (Nat)"/>
    <property type="match status" value="1"/>
</dbReference>
<reference evidence="1" key="1">
    <citation type="submission" date="2024-05" db="EMBL/GenBank/DDBJ databases">
        <title>30 novel species of actinomycetes from the DSMZ collection.</title>
        <authorList>
            <person name="Nouioui I."/>
        </authorList>
    </citation>
    <scope>NUCLEOTIDE SEQUENCE</scope>
    <source>
        <strain evidence="1">DSM 41527</strain>
    </source>
</reference>
<keyword evidence="2" id="KW-1185">Reference proteome</keyword>
<proteinExistence type="predicted"/>
<organism evidence="1 2">
    <name type="scientific">Streptomyces mooreae</name>
    <dbReference type="NCBI Taxonomy" id="3075523"/>
    <lineage>
        <taxon>Bacteria</taxon>
        <taxon>Bacillati</taxon>
        <taxon>Actinomycetota</taxon>
        <taxon>Actinomycetes</taxon>
        <taxon>Kitasatosporales</taxon>
        <taxon>Streptomycetaceae</taxon>
        <taxon>Streptomyces</taxon>
    </lineage>
</organism>
<dbReference type="Proteomes" id="UP001180551">
    <property type="component" value="Unassembled WGS sequence"/>
</dbReference>
<evidence type="ECO:0008006" key="3">
    <source>
        <dbReference type="Google" id="ProtNLM"/>
    </source>
</evidence>
<gene>
    <name evidence="1" type="ORF">RM550_12060</name>
</gene>
<evidence type="ECO:0000313" key="1">
    <source>
        <dbReference type="EMBL" id="MDT0456461.1"/>
    </source>
</evidence>
<protein>
    <recommendedName>
        <fullName evidence="3">N-acetyltransferase domain-containing protein</fullName>
    </recommendedName>
</protein>
<accession>A0ABU2T5G6</accession>
<dbReference type="RefSeq" id="WP_311623682.1">
    <property type="nucleotide sequence ID" value="NZ_JAVRFE010000013.1"/>
</dbReference>
<dbReference type="Gene3D" id="3.40.630.30">
    <property type="match status" value="1"/>
</dbReference>
<sequence>MHATTSYLRAAREADLLATVSGLPYVAGVSTDPLSDEQRLLVEYADPELLSDPEARTALWRALLADHHEVSALVVRAAAAVRLPQPWQRTLSYVRLAEEAEVPAAADDPKVTSAEEEHRPLVAEWLVRAILHAAREQGQPADRAAAAAEADAVVDTPSRQSLLVWEDGEPVGHATVVARARDEVSGLSYMELVDILVEPAADGPAGRRALVAAVADLARAARLPLIGHVVHGVDGGGDRVVDALCTRGWTVDHRYWTARVEELAATLKGARRA</sequence>
<dbReference type="EMBL" id="JAVRFE010000013">
    <property type="protein sequence ID" value="MDT0456461.1"/>
    <property type="molecule type" value="Genomic_DNA"/>
</dbReference>
<evidence type="ECO:0000313" key="2">
    <source>
        <dbReference type="Proteomes" id="UP001180551"/>
    </source>
</evidence>
<comment type="caution">
    <text evidence="1">The sequence shown here is derived from an EMBL/GenBank/DDBJ whole genome shotgun (WGS) entry which is preliminary data.</text>
</comment>
<name>A0ABU2T5G6_9ACTN</name>